<reference evidence="2" key="2">
    <citation type="submission" date="2023-05" db="EMBL/GenBank/DDBJ databases">
        <authorList>
            <consortium name="Lawrence Berkeley National Laboratory"/>
            <person name="Steindorff A."/>
            <person name="Hensen N."/>
            <person name="Bonometti L."/>
            <person name="Westerberg I."/>
            <person name="Brannstrom I.O."/>
            <person name="Guillou S."/>
            <person name="Cros-Aarteil S."/>
            <person name="Calhoun S."/>
            <person name="Haridas S."/>
            <person name="Kuo A."/>
            <person name="Mondo S."/>
            <person name="Pangilinan J."/>
            <person name="Riley R."/>
            <person name="Labutti K."/>
            <person name="Andreopoulos B."/>
            <person name="Lipzen A."/>
            <person name="Chen C."/>
            <person name="Yanf M."/>
            <person name="Daum C."/>
            <person name="Ng V."/>
            <person name="Clum A."/>
            <person name="Ohm R."/>
            <person name="Martin F."/>
            <person name="Silar P."/>
            <person name="Natvig D."/>
            <person name="Lalanne C."/>
            <person name="Gautier V."/>
            <person name="Ament-Velasquez S.L."/>
            <person name="Kruys A."/>
            <person name="Hutchinson M.I."/>
            <person name="Powell A.J."/>
            <person name="Barry K."/>
            <person name="Miller A.N."/>
            <person name="Grigoriev I.V."/>
            <person name="Debuchy R."/>
            <person name="Gladieux P."/>
            <person name="Thoren M.H."/>
            <person name="Johannesson H."/>
        </authorList>
    </citation>
    <scope>NUCLEOTIDE SEQUENCE</scope>
    <source>
        <strain evidence="2">PSN243</strain>
    </source>
</reference>
<feature type="compositionally biased region" description="Polar residues" evidence="1">
    <location>
        <begin position="57"/>
        <end position="95"/>
    </location>
</feature>
<protein>
    <submittedName>
        <fullName evidence="2">Uncharacterized protein</fullName>
    </submittedName>
</protein>
<accession>A0AAV9GFF9</accession>
<evidence type="ECO:0000256" key="1">
    <source>
        <dbReference type="SAM" id="MobiDB-lite"/>
    </source>
</evidence>
<name>A0AAV9GFF9_9PEZI</name>
<proteinExistence type="predicted"/>
<organism evidence="2 3">
    <name type="scientific">Podospora aff. communis PSN243</name>
    <dbReference type="NCBI Taxonomy" id="3040156"/>
    <lineage>
        <taxon>Eukaryota</taxon>
        <taxon>Fungi</taxon>
        <taxon>Dikarya</taxon>
        <taxon>Ascomycota</taxon>
        <taxon>Pezizomycotina</taxon>
        <taxon>Sordariomycetes</taxon>
        <taxon>Sordariomycetidae</taxon>
        <taxon>Sordariales</taxon>
        <taxon>Podosporaceae</taxon>
        <taxon>Podospora</taxon>
    </lineage>
</organism>
<gene>
    <name evidence="2" type="ORF">QBC34DRAFT_496294</name>
</gene>
<feature type="compositionally biased region" description="Acidic residues" evidence="1">
    <location>
        <begin position="192"/>
        <end position="209"/>
    </location>
</feature>
<sequence length="209" mass="22733">MDSRQPLSPGGSSGSDSPVSPLTLPSRAPDGLHHRQPIRGFAQPPGPGPRGRTPLPQSRQLRASPSHTPTHVTSPSRGRSAVGNATSRMTGSSRSPIRHRPSTTDSAPWYFSPGGVIFKNPFYQGNGNEPLRALSPPVSPRSRRRSGSPVPSLLARAFREYRARRDAEVAAVLEVEQRVIDDTAVGSPPDDMYTDDDSEDFDLDEWDYL</sequence>
<dbReference type="Proteomes" id="UP001321760">
    <property type="component" value="Unassembled WGS sequence"/>
</dbReference>
<feature type="region of interest" description="Disordered" evidence="1">
    <location>
        <begin position="1"/>
        <end position="152"/>
    </location>
</feature>
<evidence type="ECO:0000313" key="2">
    <source>
        <dbReference type="EMBL" id="KAK4447175.1"/>
    </source>
</evidence>
<feature type="region of interest" description="Disordered" evidence="1">
    <location>
        <begin position="182"/>
        <end position="209"/>
    </location>
</feature>
<feature type="compositionally biased region" description="Low complexity" evidence="1">
    <location>
        <begin position="8"/>
        <end position="21"/>
    </location>
</feature>
<comment type="caution">
    <text evidence="2">The sequence shown here is derived from an EMBL/GenBank/DDBJ whole genome shotgun (WGS) entry which is preliminary data.</text>
</comment>
<evidence type="ECO:0000313" key="3">
    <source>
        <dbReference type="Proteomes" id="UP001321760"/>
    </source>
</evidence>
<keyword evidence="3" id="KW-1185">Reference proteome</keyword>
<dbReference type="AlphaFoldDB" id="A0AAV9GFF9"/>
<reference evidence="2" key="1">
    <citation type="journal article" date="2023" name="Mol. Phylogenet. Evol.">
        <title>Genome-scale phylogeny and comparative genomics of the fungal order Sordariales.</title>
        <authorList>
            <person name="Hensen N."/>
            <person name="Bonometti L."/>
            <person name="Westerberg I."/>
            <person name="Brannstrom I.O."/>
            <person name="Guillou S."/>
            <person name="Cros-Aarteil S."/>
            <person name="Calhoun S."/>
            <person name="Haridas S."/>
            <person name="Kuo A."/>
            <person name="Mondo S."/>
            <person name="Pangilinan J."/>
            <person name="Riley R."/>
            <person name="LaButti K."/>
            <person name="Andreopoulos B."/>
            <person name="Lipzen A."/>
            <person name="Chen C."/>
            <person name="Yan M."/>
            <person name="Daum C."/>
            <person name="Ng V."/>
            <person name="Clum A."/>
            <person name="Steindorff A."/>
            <person name="Ohm R.A."/>
            <person name="Martin F."/>
            <person name="Silar P."/>
            <person name="Natvig D.O."/>
            <person name="Lalanne C."/>
            <person name="Gautier V."/>
            <person name="Ament-Velasquez S.L."/>
            <person name="Kruys A."/>
            <person name="Hutchinson M.I."/>
            <person name="Powell A.J."/>
            <person name="Barry K."/>
            <person name="Miller A.N."/>
            <person name="Grigoriev I.V."/>
            <person name="Debuchy R."/>
            <person name="Gladieux P."/>
            <person name="Hiltunen Thoren M."/>
            <person name="Johannesson H."/>
        </authorList>
    </citation>
    <scope>NUCLEOTIDE SEQUENCE</scope>
    <source>
        <strain evidence="2">PSN243</strain>
    </source>
</reference>
<dbReference type="EMBL" id="MU865951">
    <property type="protein sequence ID" value="KAK4447175.1"/>
    <property type="molecule type" value="Genomic_DNA"/>
</dbReference>